<accession>A0ABR2R648</accession>
<sequence length="71" mass="7903">MALFAMEMATRWRTGDAQDTSKGLSDKQHGAKDNLLQLHFSGGRQQSKVELVKCGCCGLWVNRGVHANLHY</sequence>
<dbReference type="Proteomes" id="UP001396334">
    <property type="component" value="Unassembled WGS sequence"/>
</dbReference>
<proteinExistence type="predicted"/>
<reference evidence="1 2" key="1">
    <citation type="journal article" date="2024" name="G3 (Bethesda)">
        <title>Genome assembly of Hibiscus sabdariffa L. provides insights into metabolisms of medicinal natural products.</title>
        <authorList>
            <person name="Kim T."/>
        </authorList>
    </citation>
    <scope>NUCLEOTIDE SEQUENCE [LARGE SCALE GENOMIC DNA]</scope>
    <source>
        <strain evidence="1">TK-2024</strain>
        <tissue evidence="1">Old leaves</tissue>
    </source>
</reference>
<comment type="caution">
    <text evidence="1">The sequence shown here is derived from an EMBL/GenBank/DDBJ whole genome shotgun (WGS) entry which is preliminary data.</text>
</comment>
<dbReference type="EMBL" id="JBBPBN010000026">
    <property type="protein sequence ID" value="KAK9008402.1"/>
    <property type="molecule type" value="Genomic_DNA"/>
</dbReference>
<keyword evidence="2" id="KW-1185">Reference proteome</keyword>
<name>A0ABR2R648_9ROSI</name>
<organism evidence="1 2">
    <name type="scientific">Hibiscus sabdariffa</name>
    <name type="common">roselle</name>
    <dbReference type="NCBI Taxonomy" id="183260"/>
    <lineage>
        <taxon>Eukaryota</taxon>
        <taxon>Viridiplantae</taxon>
        <taxon>Streptophyta</taxon>
        <taxon>Embryophyta</taxon>
        <taxon>Tracheophyta</taxon>
        <taxon>Spermatophyta</taxon>
        <taxon>Magnoliopsida</taxon>
        <taxon>eudicotyledons</taxon>
        <taxon>Gunneridae</taxon>
        <taxon>Pentapetalae</taxon>
        <taxon>rosids</taxon>
        <taxon>malvids</taxon>
        <taxon>Malvales</taxon>
        <taxon>Malvaceae</taxon>
        <taxon>Malvoideae</taxon>
        <taxon>Hibiscus</taxon>
    </lineage>
</organism>
<evidence type="ECO:0000313" key="2">
    <source>
        <dbReference type="Proteomes" id="UP001396334"/>
    </source>
</evidence>
<evidence type="ECO:0000313" key="1">
    <source>
        <dbReference type="EMBL" id="KAK9008402.1"/>
    </source>
</evidence>
<gene>
    <name evidence="1" type="ORF">V6N11_075297</name>
</gene>
<protein>
    <submittedName>
        <fullName evidence="1">Uncharacterized protein</fullName>
    </submittedName>
</protein>